<keyword evidence="2" id="KW-1185">Reference proteome</keyword>
<reference evidence="1 2" key="1">
    <citation type="submission" date="2015-01" db="EMBL/GenBank/DDBJ databases">
        <title>Evolution of Trichinella species and genotypes.</title>
        <authorList>
            <person name="Korhonen P.K."/>
            <person name="Edoardo P."/>
            <person name="Giuseppe L.R."/>
            <person name="Gasser R.B."/>
        </authorList>
    </citation>
    <scope>NUCLEOTIDE SEQUENCE [LARGE SCALE GENOMIC DNA]</scope>
    <source>
        <strain evidence="1">ISS588</strain>
    </source>
</reference>
<name>A0A0V1GSP5_TRIPS</name>
<gene>
    <name evidence="1" type="ORF">T4B_51</name>
</gene>
<proteinExistence type="predicted"/>
<dbReference type="EMBL" id="JYDS01000667">
    <property type="protein sequence ID" value="KRZ01213.1"/>
    <property type="molecule type" value="Genomic_DNA"/>
</dbReference>
<evidence type="ECO:0000313" key="1">
    <source>
        <dbReference type="EMBL" id="KRZ01213.1"/>
    </source>
</evidence>
<comment type="caution">
    <text evidence="1">The sequence shown here is derived from an EMBL/GenBank/DDBJ whole genome shotgun (WGS) entry which is preliminary data.</text>
</comment>
<protein>
    <submittedName>
        <fullName evidence="1">Uncharacterized protein</fullName>
    </submittedName>
</protein>
<evidence type="ECO:0000313" key="2">
    <source>
        <dbReference type="Proteomes" id="UP000054805"/>
    </source>
</evidence>
<accession>A0A0V1GSP5</accession>
<organism evidence="1 2">
    <name type="scientific">Trichinella pseudospiralis</name>
    <name type="common">Parasitic roundworm</name>
    <dbReference type="NCBI Taxonomy" id="6337"/>
    <lineage>
        <taxon>Eukaryota</taxon>
        <taxon>Metazoa</taxon>
        <taxon>Ecdysozoa</taxon>
        <taxon>Nematoda</taxon>
        <taxon>Enoplea</taxon>
        <taxon>Dorylaimia</taxon>
        <taxon>Trichinellida</taxon>
        <taxon>Trichinellidae</taxon>
        <taxon>Trichinella</taxon>
    </lineage>
</organism>
<dbReference type="AlphaFoldDB" id="A0A0V1GSP5"/>
<sequence length="47" mass="5517">MEYEQADVSIAVFNKETTWQSLKVKFSVLMFYWLAENRVFIGSLLIA</sequence>
<dbReference type="Proteomes" id="UP000054805">
    <property type="component" value="Unassembled WGS sequence"/>
</dbReference>